<dbReference type="SUPFAM" id="SSF46894">
    <property type="entry name" value="C-terminal effector domain of the bipartite response regulators"/>
    <property type="match status" value="1"/>
</dbReference>
<protein>
    <submittedName>
        <fullName evidence="8">AfsR/SARP family transcriptional regulator</fullName>
    </submittedName>
</protein>
<evidence type="ECO:0000256" key="4">
    <source>
        <dbReference type="ARBA" id="ARBA00023125"/>
    </source>
</evidence>
<dbReference type="Pfam" id="PF03704">
    <property type="entry name" value="BTAD"/>
    <property type="match status" value="1"/>
</dbReference>
<dbReference type="SUPFAM" id="SSF48452">
    <property type="entry name" value="TPR-like"/>
    <property type="match status" value="1"/>
</dbReference>
<evidence type="ECO:0000313" key="8">
    <source>
        <dbReference type="EMBL" id="WTW62617.1"/>
    </source>
</evidence>
<dbReference type="InterPro" id="IPR001867">
    <property type="entry name" value="OmpR/PhoB-type_DNA-bd"/>
</dbReference>
<name>A0AAU2V5B2_9ACTN</name>
<evidence type="ECO:0000259" key="7">
    <source>
        <dbReference type="PROSITE" id="PS51755"/>
    </source>
</evidence>
<organism evidence="8">
    <name type="scientific">Streptomyces sp. NBC_00003</name>
    <dbReference type="NCBI Taxonomy" id="2903608"/>
    <lineage>
        <taxon>Bacteria</taxon>
        <taxon>Bacillati</taxon>
        <taxon>Actinomycetota</taxon>
        <taxon>Actinomycetes</taxon>
        <taxon>Kitasatosporales</taxon>
        <taxon>Streptomycetaceae</taxon>
        <taxon>Streptomyces</taxon>
    </lineage>
</organism>
<dbReference type="InterPro" id="IPR036388">
    <property type="entry name" value="WH-like_DNA-bd_sf"/>
</dbReference>
<feature type="domain" description="OmpR/PhoB-type" evidence="7">
    <location>
        <begin position="1"/>
        <end position="99"/>
    </location>
</feature>
<evidence type="ECO:0000256" key="1">
    <source>
        <dbReference type="ARBA" id="ARBA00005820"/>
    </source>
</evidence>
<accession>A0AAU2V5B2</accession>
<dbReference type="Gene3D" id="1.25.40.10">
    <property type="entry name" value="Tetratricopeptide repeat domain"/>
    <property type="match status" value="1"/>
</dbReference>
<dbReference type="InterPro" id="IPR051677">
    <property type="entry name" value="AfsR-DnrI-RedD_regulator"/>
</dbReference>
<dbReference type="GO" id="GO:0003677">
    <property type="term" value="F:DNA binding"/>
    <property type="evidence" value="ECO:0007669"/>
    <property type="project" value="UniProtKB-UniRule"/>
</dbReference>
<dbReference type="GO" id="GO:0006355">
    <property type="term" value="P:regulation of DNA-templated transcription"/>
    <property type="evidence" value="ECO:0007669"/>
    <property type="project" value="InterPro"/>
</dbReference>
<evidence type="ECO:0000256" key="3">
    <source>
        <dbReference type="ARBA" id="ARBA00023015"/>
    </source>
</evidence>
<proteinExistence type="inferred from homology"/>
<dbReference type="Gene3D" id="1.10.10.10">
    <property type="entry name" value="Winged helix-like DNA-binding domain superfamily/Winged helix DNA-binding domain"/>
    <property type="match status" value="1"/>
</dbReference>
<dbReference type="PANTHER" id="PTHR35807">
    <property type="entry name" value="TRANSCRIPTIONAL REGULATOR REDD-RELATED"/>
    <property type="match status" value="1"/>
</dbReference>
<evidence type="ECO:0000256" key="6">
    <source>
        <dbReference type="PROSITE-ProRule" id="PRU01091"/>
    </source>
</evidence>
<dbReference type="CDD" id="cd15831">
    <property type="entry name" value="BTAD"/>
    <property type="match status" value="1"/>
</dbReference>
<evidence type="ECO:0000256" key="5">
    <source>
        <dbReference type="ARBA" id="ARBA00023163"/>
    </source>
</evidence>
<evidence type="ECO:0000256" key="2">
    <source>
        <dbReference type="ARBA" id="ARBA00023012"/>
    </source>
</evidence>
<dbReference type="GO" id="GO:0000160">
    <property type="term" value="P:phosphorelay signal transduction system"/>
    <property type="evidence" value="ECO:0007669"/>
    <property type="project" value="UniProtKB-KW"/>
</dbReference>
<reference evidence="8" key="1">
    <citation type="submission" date="2022-10" db="EMBL/GenBank/DDBJ databases">
        <title>The complete genomes of actinobacterial strains from the NBC collection.</title>
        <authorList>
            <person name="Joergensen T.S."/>
            <person name="Alvarez Arevalo M."/>
            <person name="Sterndorff E.B."/>
            <person name="Faurdal D."/>
            <person name="Vuksanovic O."/>
            <person name="Mourched A.-S."/>
            <person name="Charusanti P."/>
            <person name="Shaw S."/>
            <person name="Blin K."/>
            <person name="Weber T."/>
        </authorList>
    </citation>
    <scope>NUCLEOTIDE SEQUENCE</scope>
    <source>
        <strain evidence="8">NBC_00003</strain>
    </source>
</reference>
<dbReference type="AlphaFoldDB" id="A0AAU2V5B2"/>
<keyword evidence="4 6" id="KW-0238">DNA-binding</keyword>
<dbReference type="InterPro" id="IPR005158">
    <property type="entry name" value="BTAD"/>
</dbReference>
<dbReference type="PROSITE" id="PS51755">
    <property type="entry name" value="OMPR_PHOB"/>
    <property type="match status" value="1"/>
</dbReference>
<dbReference type="SMART" id="SM01043">
    <property type="entry name" value="BTAD"/>
    <property type="match status" value="1"/>
</dbReference>
<dbReference type="SMART" id="SM00862">
    <property type="entry name" value="Trans_reg_C"/>
    <property type="match status" value="1"/>
</dbReference>
<keyword evidence="5" id="KW-0804">Transcription</keyword>
<comment type="similarity">
    <text evidence="1">Belongs to the AfsR/DnrI/RedD regulatory family.</text>
</comment>
<dbReference type="Pfam" id="PF00486">
    <property type="entry name" value="Trans_reg_C"/>
    <property type="match status" value="1"/>
</dbReference>
<dbReference type="EMBL" id="CP108318">
    <property type="protein sequence ID" value="WTW62617.1"/>
    <property type="molecule type" value="Genomic_DNA"/>
</dbReference>
<gene>
    <name evidence="8" type="ORF">OG549_19270</name>
</gene>
<feature type="DNA-binding region" description="OmpR/PhoB-type" evidence="6">
    <location>
        <begin position="1"/>
        <end position="99"/>
    </location>
</feature>
<keyword evidence="2" id="KW-0902">Two-component regulatory system</keyword>
<sequence>MRKIVYFRVLGALAVETDEGISRTPQAPKLRALLALLCLNDGRPMSAPQLIDALWSGAPPRTASTALQVYVSRLRKHLAHAGFDGPGLLTRPPGYMMELAPLSLDLHSFESLCLRARELRAAGRLDEASGLLSQALGLWTGPALADLRTVVALQNLGHQLDEKRSAALEEHAETELLLGRHKLLIGELYGLIDEQPMRETFHGLLMLALYRSGRPAEALMIYNRIRRVLIDELGIEPGPRLRQLQQSILERDAVLEDRTLAHLAC</sequence>
<dbReference type="InterPro" id="IPR011990">
    <property type="entry name" value="TPR-like_helical_dom_sf"/>
</dbReference>
<dbReference type="InterPro" id="IPR016032">
    <property type="entry name" value="Sig_transdc_resp-reg_C-effctor"/>
</dbReference>
<dbReference type="PANTHER" id="PTHR35807:SF1">
    <property type="entry name" value="TRANSCRIPTIONAL REGULATOR REDD"/>
    <property type="match status" value="1"/>
</dbReference>
<keyword evidence="3" id="KW-0805">Transcription regulation</keyword>